<dbReference type="InterPro" id="IPR027417">
    <property type="entry name" value="P-loop_NTPase"/>
</dbReference>
<feature type="compositionally biased region" description="Basic and acidic residues" evidence="4">
    <location>
        <begin position="1150"/>
        <end position="1160"/>
    </location>
</feature>
<dbReference type="PANTHER" id="PTHR19848">
    <property type="entry name" value="WD40 REPEAT PROTEIN"/>
    <property type="match status" value="1"/>
</dbReference>
<organism evidence="6 7">
    <name type="scientific">Ceratobasidium theobromae</name>
    <dbReference type="NCBI Taxonomy" id="1582974"/>
    <lineage>
        <taxon>Eukaryota</taxon>
        <taxon>Fungi</taxon>
        <taxon>Dikarya</taxon>
        <taxon>Basidiomycota</taxon>
        <taxon>Agaricomycotina</taxon>
        <taxon>Agaricomycetes</taxon>
        <taxon>Cantharellales</taxon>
        <taxon>Ceratobasidiaceae</taxon>
        <taxon>Ceratobasidium</taxon>
    </lineage>
</organism>
<name>A0A5N5QJY2_9AGAM</name>
<feature type="domain" description="Nephrocystin 3-like N-terminal" evidence="5">
    <location>
        <begin position="292"/>
        <end position="446"/>
    </location>
</feature>
<evidence type="ECO:0000256" key="4">
    <source>
        <dbReference type="SAM" id="MobiDB-lite"/>
    </source>
</evidence>
<sequence>MPYHDVDGLKLPYRRSRASGQIDSVAYDSEVPQLSPSQQVAKTSPVILAPLTTHRPDSQSDLNIMDSQATTGFSVSARPASVPAPSTTVGPDNRAKLYPWKKAKAFLKTLERSTGAFGPLKSVMDQFIEWTEVYESAINSYAEYEELRGELESLFEVLQRNFDQEASPTLTMSIQTRIRADETRKRKEEASVGNNWGFRPNSGMLSANTRLLATAIGGPDFVSDGASADNWLTRKLNTDLTVWKIVDTQATDNRLNGLCPSRSAFYNSAEAADVKRGACTPGTRVDVLTQTITWVYSAGPGSVYWMSGMAGTGKTTISYSLCEELDKKKSLAASFFCSRLLPNCRNANLIMPSIAYQVARFSHPFRCALSHVLEEDPDVHARLPHIQFKSLIVNPLSKVANTLPSDLVVVIDALDECENKESTGRILEVLLNETERLPIKFFLSTRPEPEIRARMSEQADEPKSSRLVLHELDKTVVQADIETYLREALRPISPLESQVGTLVERAGILFIYAATAVRYIGPSDPSINSKSRLKSILNASKPSSKQTEGLDELYSMILATALDNSKLEEEEKEEMKLVLDTVICAQEPITINTISGLLKFDDADQVRSALEPLWSVLHVAETSELVTTLHASFSDYMFEPNRSKSYHCNPSSHHELLTQLCFGYIGTTEPGFNICGLESSYIRDEQIPNLEVRVNEAVSSQLFYACRYWAVHLQSANRSPELKMRLKEFLSNRLLLWLEIMNLKKSINLVSKLMQIAKEWSTHEDCEPHLGDLAKDSWQFVAVFSLNTVSTSTPHIYTSMLAFWPRSQPIGELYGKRMRRSVGGTAITQLRQSRGALLATWNYRDRVSAMVMSPDGSVIAFGILATPSFPERWKVYLVDALSGRVLLSSRGNHRDDITSLSFSSDGTRILSHGLHGAIRLWDAHTGKSLLESLRIQARAASAAALSPDGNRIVIGLSGGNIEFWDAHFGKLLLSPTDAHSGTVLSIDFSSDGSLVVSAAKLDSIRLWDARNGNMIRTMDARGTSFPFVRFSPDNTRILCGFSEESLQLCQASSGKLLLKLQGNFIFQSAAFSADGTLIACANDNILQLWNAQSGEMVLALDHTRTIESVVFSLDGARVISSSGWTVYSWDITYLGPAPGAPSKPIPSDRTPIDPSHRDPPAEVQNEEIISLACSPDGAFIASGSRSTIRLWRAQTGELVLGPLESHRGDLRSIAFSPDNRLIASCSKTHPPGWSLYKHYNQTGPLLAFLPDSTNTLITSINHGEIQIWDAQNGEMIKDSVIRTIAIPDAPRESGAPCRLSHDGTRIVYRHSAGHIAVWDLTSDSLLFDSSTPPKNSPSIVSVAFSPDGSRIASGDSDGDIKLWDTQIEIGQSLKLLHVLRGAGSARKWSAITSIEFSPNGTQIVSASDDCTVRLWDVQEARQIHGAFTGHSKRVTSVVFSPDEKHIISGSLDKTIRIQDIRGSELAFAGSVEWRINPDGWVVDNRSRPLIWVPSQFRSILMHARTKLLISPEGYVRLNFDGAQIGESWAKAYSLV</sequence>
<dbReference type="Pfam" id="PF24883">
    <property type="entry name" value="NPHP3_N"/>
    <property type="match status" value="1"/>
</dbReference>
<dbReference type="InterPro" id="IPR015943">
    <property type="entry name" value="WD40/YVTN_repeat-like_dom_sf"/>
</dbReference>
<dbReference type="EMBL" id="SSOP01000090">
    <property type="protein sequence ID" value="KAB5591766.1"/>
    <property type="molecule type" value="Genomic_DNA"/>
</dbReference>
<feature type="repeat" description="WD" evidence="3">
    <location>
        <begin position="890"/>
        <end position="931"/>
    </location>
</feature>
<dbReference type="PANTHER" id="PTHR19848:SF8">
    <property type="entry name" value="F-BOX AND WD REPEAT DOMAIN CONTAINING 7"/>
    <property type="match status" value="1"/>
</dbReference>
<dbReference type="PROSITE" id="PS50082">
    <property type="entry name" value="WD_REPEATS_2"/>
    <property type="match status" value="5"/>
</dbReference>
<feature type="repeat" description="WD" evidence="3">
    <location>
        <begin position="1332"/>
        <end position="1364"/>
    </location>
</feature>
<comment type="caution">
    <text evidence="6">The sequence shown here is derived from an EMBL/GenBank/DDBJ whole genome shotgun (WGS) entry which is preliminary data.</text>
</comment>
<dbReference type="SUPFAM" id="SSF52540">
    <property type="entry name" value="P-loop containing nucleoside triphosphate hydrolases"/>
    <property type="match status" value="1"/>
</dbReference>
<dbReference type="InterPro" id="IPR020472">
    <property type="entry name" value="WD40_PAC1"/>
</dbReference>
<accession>A0A5N5QJY2</accession>
<proteinExistence type="predicted"/>
<dbReference type="Proteomes" id="UP000383932">
    <property type="component" value="Unassembled WGS sequence"/>
</dbReference>
<dbReference type="PRINTS" id="PR00320">
    <property type="entry name" value="GPROTEINBRPT"/>
</dbReference>
<gene>
    <name evidence="6" type="ORF">CTheo_4798</name>
</gene>
<dbReference type="CDD" id="cd00200">
    <property type="entry name" value="WD40"/>
    <property type="match status" value="1"/>
</dbReference>
<dbReference type="InterPro" id="IPR011047">
    <property type="entry name" value="Quinoprotein_ADH-like_sf"/>
</dbReference>
<dbReference type="InterPro" id="IPR036322">
    <property type="entry name" value="WD40_repeat_dom_sf"/>
</dbReference>
<dbReference type="SMART" id="SM00320">
    <property type="entry name" value="WD40"/>
    <property type="match status" value="11"/>
</dbReference>
<protein>
    <submittedName>
        <fullName evidence="6">Notchless protein</fullName>
    </submittedName>
</protein>
<dbReference type="Gene3D" id="2.130.10.10">
    <property type="entry name" value="YVTN repeat-like/Quinoprotein amine dehydrogenase"/>
    <property type="match status" value="5"/>
</dbReference>
<keyword evidence="2" id="KW-0677">Repeat</keyword>
<feature type="repeat" description="WD" evidence="3">
    <location>
        <begin position="1427"/>
        <end position="1468"/>
    </location>
</feature>
<feature type="region of interest" description="Disordered" evidence="4">
    <location>
        <begin position="1140"/>
        <end position="1160"/>
    </location>
</feature>
<keyword evidence="1 3" id="KW-0853">WD repeat</keyword>
<reference evidence="6 7" key="1">
    <citation type="journal article" date="2019" name="Fungal Biol. Biotechnol.">
        <title>Draft genome sequence of fastidious pathogen Ceratobasidium theobromae, which causes vascular-streak dieback in Theobroma cacao.</title>
        <authorList>
            <person name="Ali S.S."/>
            <person name="Asman A."/>
            <person name="Shao J."/>
            <person name="Firmansyah A.P."/>
            <person name="Susilo A.W."/>
            <person name="Rosmana A."/>
            <person name="McMahon P."/>
            <person name="Junaid M."/>
            <person name="Guest D."/>
            <person name="Kheng T.Y."/>
            <person name="Meinhardt L.W."/>
            <person name="Bailey B.A."/>
        </authorList>
    </citation>
    <scope>NUCLEOTIDE SEQUENCE [LARGE SCALE GENOMIC DNA]</scope>
    <source>
        <strain evidence="6 7">CT2</strain>
    </source>
</reference>
<dbReference type="InterPro" id="IPR001680">
    <property type="entry name" value="WD40_rpt"/>
</dbReference>
<evidence type="ECO:0000313" key="6">
    <source>
        <dbReference type="EMBL" id="KAB5591766.1"/>
    </source>
</evidence>
<evidence type="ECO:0000256" key="2">
    <source>
        <dbReference type="ARBA" id="ARBA00022737"/>
    </source>
</evidence>
<dbReference type="InterPro" id="IPR019775">
    <property type="entry name" value="WD40_repeat_CS"/>
</dbReference>
<feature type="repeat" description="WD" evidence="3">
    <location>
        <begin position="1389"/>
        <end position="1425"/>
    </location>
</feature>
<dbReference type="SUPFAM" id="SSF50998">
    <property type="entry name" value="Quinoprotein alcohol dehydrogenase-like"/>
    <property type="match status" value="1"/>
</dbReference>
<dbReference type="Pfam" id="PF00400">
    <property type="entry name" value="WD40"/>
    <property type="match status" value="8"/>
</dbReference>
<dbReference type="OrthoDB" id="538223at2759"/>
<dbReference type="InterPro" id="IPR056884">
    <property type="entry name" value="NPHP3-like_N"/>
</dbReference>
<evidence type="ECO:0000256" key="1">
    <source>
        <dbReference type="ARBA" id="ARBA00022574"/>
    </source>
</evidence>
<evidence type="ECO:0000256" key="3">
    <source>
        <dbReference type="PROSITE-ProRule" id="PRU00221"/>
    </source>
</evidence>
<keyword evidence="7" id="KW-1185">Reference proteome</keyword>
<evidence type="ECO:0000259" key="5">
    <source>
        <dbReference type="Pfam" id="PF24883"/>
    </source>
</evidence>
<dbReference type="SUPFAM" id="SSF50978">
    <property type="entry name" value="WD40 repeat-like"/>
    <property type="match status" value="1"/>
</dbReference>
<dbReference type="PROSITE" id="PS00678">
    <property type="entry name" value="WD_REPEATS_1"/>
    <property type="match status" value="1"/>
</dbReference>
<evidence type="ECO:0000313" key="7">
    <source>
        <dbReference type="Proteomes" id="UP000383932"/>
    </source>
</evidence>
<feature type="repeat" description="WD" evidence="3">
    <location>
        <begin position="976"/>
        <end position="1017"/>
    </location>
</feature>
<dbReference type="Gene3D" id="3.40.50.300">
    <property type="entry name" value="P-loop containing nucleotide triphosphate hydrolases"/>
    <property type="match status" value="1"/>
</dbReference>
<dbReference type="PROSITE" id="PS50294">
    <property type="entry name" value="WD_REPEATS_REGION"/>
    <property type="match status" value="5"/>
</dbReference>